<protein>
    <submittedName>
        <fullName evidence="2">HypC/HybG/HupF family hydrogenase formation chaperone</fullName>
    </submittedName>
</protein>
<dbReference type="Proteomes" id="UP000581206">
    <property type="component" value="Unassembled WGS sequence"/>
</dbReference>
<organism evidence="2 3">
    <name type="scientific">Cellulomonas denverensis</name>
    <dbReference type="NCBI Taxonomy" id="264297"/>
    <lineage>
        <taxon>Bacteria</taxon>
        <taxon>Bacillati</taxon>
        <taxon>Actinomycetota</taxon>
        <taxon>Actinomycetes</taxon>
        <taxon>Micrococcales</taxon>
        <taxon>Cellulomonadaceae</taxon>
        <taxon>Cellulomonas</taxon>
    </lineage>
</organism>
<dbReference type="PRINTS" id="PR00445">
    <property type="entry name" value="HUPFHYPC"/>
</dbReference>
<dbReference type="PANTHER" id="PTHR35177">
    <property type="entry name" value="HYDROGENASE MATURATION FACTOR HYBG"/>
    <property type="match status" value="1"/>
</dbReference>
<reference evidence="2 3" key="1">
    <citation type="submission" date="2020-04" db="EMBL/GenBank/DDBJ databases">
        <title>MicrobeNet Type strains.</title>
        <authorList>
            <person name="Nicholson A.C."/>
        </authorList>
    </citation>
    <scope>NUCLEOTIDE SEQUENCE [LARGE SCALE GENOMIC DNA]</scope>
    <source>
        <strain evidence="2 3">ATCC BAA-788</strain>
    </source>
</reference>
<dbReference type="GO" id="GO:1902670">
    <property type="term" value="F:carbon dioxide binding"/>
    <property type="evidence" value="ECO:0007669"/>
    <property type="project" value="TreeGrafter"/>
</dbReference>
<dbReference type="SUPFAM" id="SSF159127">
    <property type="entry name" value="HupF/HypC-like"/>
    <property type="match status" value="1"/>
</dbReference>
<keyword evidence="3" id="KW-1185">Reference proteome</keyword>
<dbReference type="GO" id="GO:0051604">
    <property type="term" value="P:protein maturation"/>
    <property type="evidence" value="ECO:0007669"/>
    <property type="project" value="TreeGrafter"/>
</dbReference>
<dbReference type="GO" id="GO:0005506">
    <property type="term" value="F:iron ion binding"/>
    <property type="evidence" value="ECO:0007669"/>
    <property type="project" value="TreeGrafter"/>
</dbReference>
<proteinExistence type="inferred from homology"/>
<name>A0A7X6KWE1_9CELL</name>
<evidence type="ECO:0000256" key="1">
    <source>
        <dbReference type="ARBA" id="ARBA00006018"/>
    </source>
</evidence>
<accession>A0A7X6KWE1</accession>
<dbReference type="NCBIfam" id="TIGR00074">
    <property type="entry name" value="hypC_hupF"/>
    <property type="match status" value="1"/>
</dbReference>
<gene>
    <name evidence="2" type="ORF">HGA03_12385</name>
</gene>
<dbReference type="EMBL" id="JAAXOX010000006">
    <property type="protein sequence ID" value="NKY23461.1"/>
    <property type="molecule type" value="Genomic_DNA"/>
</dbReference>
<dbReference type="AlphaFoldDB" id="A0A7X6KWE1"/>
<dbReference type="Gene3D" id="2.30.30.140">
    <property type="match status" value="1"/>
</dbReference>
<comment type="caution">
    <text evidence="2">The sequence shown here is derived from an EMBL/GenBank/DDBJ whole genome shotgun (WGS) entry which is preliminary data.</text>
</comment>
<sequence length="79" mass="8271">MCLTIPARIAEIIPGPLPMARIEVAGRTEQCCLAYTPEAVVGDHVLVRTGFAVELLDPQAAAESLAAFAELGLLPPGED</sequence>
<dbReference type="InterPro" id="IPR001109">
    <property type="entry name" value="Hydrogenase_HupF/HypC"/>
</dbReference>
<dbReference type="Pfam" id="PF01455">
    <property type="entry name" value="HupF_HypC"/>
    <property type="match status" value="1"/>
</dbReference>
<evidence type="ECO:0000313" key="2">
    <source>
        <dbReference type="EMBL" id="NKY23461.1"/>
    </source>
</evidence>
<comment type="similarity">
    <text evidence="1">Belongs to the HupF/HypC family.</text>
</comment>
<evidence type="ECO:0000313" key="3">
    <source>
        <dbReference type="Proteomes" id="UP000581206"/>
    </source>
</evidence>
<dbReference type="RefSeq" id="WP_168630592.1">
    <property type="nucleotide sequence ID" value="NZ_BONL01000006.1"/>
</dbReference>
<dbReference type="PANTHER" id="PTHR35177:SF2">
    <property type="entry name" value="HYDROGENASE MATURATION FACTOR HYBG"/>
    <property type="match status" value="1"/>
</dbReference>